<gene>
    <name evidence="1" type="ORF">ACA1_023170</name>
</gene>
<organism evidence="1 2">
    <name type="scientific">Acanthamoeba castellanii (strain ATCC 30010 / Neff)</name>
    <dbReference type="NCBI Taxonomy" id="1257118"/>
    <lineage>
        <taxon>Eukaryota</taxon>
        <taxon>Amoebozoa</taxon>
        <taxon>Discosea</taxon>
        <taxon>Longamoebia</taxon>
        <taxon>Centramoebida</taxon>
        <taxon>Acanthamoebidae</taxon>
        <taxon>Acanthamoeba</taxon>
    </lineage>
</organism>
<evidence type="ECO:0000313" key="1">
    <source>
        <dbReference type="EMBL" id="ELR23804.1"/>
    </source>
</evidence>
<name>L8HE39_ACACF</name>
<reference evidence="1 2" key="1">
    <citation type="journal article" date="2013" name="Genome Biol.">
        <title>Genome of Acanthamoeba castellanii highlights extensive lateral gene transfer and early evolution of tyrosine kinase signaling.</title>
        <authorList>
            <person name="Clarke M."/>
            <person name="Lohan A.J."/>
            <person name="Liu B."/>
            <person name="Lagkouvardos I."/>
            <person name="Roy S."/>
            <person name="Zafar N."/>
            <person name="Bertelli C."/>
            <person name="Schilde C."/>
            <person name="Kianianmomeni A."/>
            <person name="Burglin T.R."/>
            <person name="Frech C."/>
            <person name="Turcotte B."/>
            <person name="Kopec K.O."/>
            <person name="Synnott J.M."/>
            <person name="Choo C."/>
            <person name="Paponov I."/>
            <person name="Finkler A."/>
            <person name="Soon Heng Tan C."/>
            <person name="Hutchins A.P."/>
            <person name="Weinmeier T."/>
            <person name="Rattei T."/>
            <person name="Chu J.S."/>
            <person name="Gimenez G."/>
            <person name="Irimia M."/>
            <person name="Rigden D.J."/>
            <person name="Fitzpatrick D.A."/>
            <person name="Lorenzo-Morales J."/>
            <person name="Bateman A."/>
            <person name="Chiu C.H."/>
            <person name="Tang P."/>
            <person name="Hegemann P."/>
            <person name="Fromm H."/>
            <person name="Raoult D."/>
            <person name="Greub G."/>
            <person name="Miranda-Saavedra D."/>
            <person name="Chen N."/>
            <person name="Nash P."/>
            <person name="Ginger M.L."/>
            <person name="Horn M."/>
            <person name="Schaap P."/>
            <person name="Caler L."/>
            <person name="Loftus B."/>
        </authorList>
    </citation>
    <scope>NUCLEOTIDE SEQUENCE [LARGE SCALE GENOMIC DNA]</scope>
    <source>
        <strain evidence="1 2">Neff</strain>
    </source>
</reference>
<dbReference type="AlphaFoldDB" id="L8HE39"/>
<dbReference type="EMBL" id="KB007850">
    <property type="protein sequence ID" value="ELR23804.1"/>
    <property type="molecule type" value="Genomic_DNA"/>
</dbReference>
<dbReference type="GeneID" id="14924798"/>
<proteinExistence type="predicted"/>
<dbReference type="Proteomes" id="UP000011083">
    <property type="component" value="Unassembled WGS sequence"/>
</dbReference>
<dbReference type="KEGG" id="acan:ACA1_023170"/>
<dbReference type="RefSeq" id="XP_004353332.1">
    <property type="nucleotide sequence ID" value="XM_004353280.1"/>
</dbReference>
<sequence length="390" mass="44145">MHESHGLCILNLSKIKQSLLFAEIWKWSSKYDHFGLLLNTLKVHLGYTLYTNYEVSKLNLAFLDSYRFKVESESDMTIEEWKLRLMDAFREGKKLEEVEKLAGEQSYLFSLPCLSAMKDMAGFQSLRSSLQSYSRFFVSSWPSIQSPVLLVNFFTKGSESFSLDHIFPILEAIDSHATVSLEVQRLRSAFTQAMDQDAVVGCTASLHSLATFLFKTLLFPEESPWNVKCQPNWYQECLASKHSLINIAPWKLVRGPSDTLAELKGFVDTQEKIGLAFSEVAEGYATLTSFAAKVTARGEASDRNHFYLVLLGSMLMTSSQVPELEVDGLWFEITPRSIQLCVVEAKSGQATGDVDRKIGQFSAAFPDTKELWAPKQQHQLVSWTHLTRPF</sequence>
<dbReference type="VEuPathDB" id="AmoebaDB:ACA1_023170"/>
<evidence type="ECO:0000313" key="2">
    <source>
        <dbReference type="Proteomes" id="UP000011083"/>
    </source>
</evidence>
<keyword evidence="2" id="KW-1185">Reference proteome</keyword>
<protein>
    <submittedName>
        <fullName evidence="1">Uncharacterized protein</fullName>
    </submittedName>
</protein>
<accession>L8HE39</accession>